<dbReference type="SUPFAM" id="SSF56436">
    <property type="entry name" value="C-type lectin-like"/>
    <property type="match status" value="1"/>
</dbReference>
<sequence length="412" mass="46561">MKGSLDQRAFFPTSPFPIMNFHPFFLASLLPCLAHCEEQPTAPEDSSKSSEAKDYTVTVLPAAPATLPVADQLELTKRIHALIVEKAKEEGHEAYQLAIPKAADAPLKLVAIPGGEFQMGDPAADQPKIKLSPFWMSATEVTWAHYNPFYLNDPKFDKPRNKDGSRDLDNDRYTSEQPDLDKSTLVDAVSQPTIQYHDMFMSGSFANEKDYPAMDMTNHAAAKFCQWLSAQTGHFYRLPTEAEWEYACRAGTTTTYSFGDDASQLGDYGWYIDNSDFTYQKVGQKKPNPWGLYDMHGNVAEWTIDSFEIDALSKLKDGTENPWFFPSKRYPRVIRGGSWDDDAEMLASAARVASHKDLKMQDPQNPNSVWYHTNGQHIGFRVVRPVAIPSVEEMHLFWNTDFISPERTAEDF</sequence>
<dbReference type="InterPro" id="IPR005532">
    <property type="entry name" value="SUMF_dom"/>
</dbReference>
<reference evidence="3" key="1">
    <citation type="journal article" date="2014" name="Int. J. Syst. Evol. Microbiol.">
        <title>Complete genome sequence of Corynebacterium casei LMG S-19264T (=DSM 44701T), isolated from a smear-ripened cheese.</title>
        <authorList>
            <consortium name="US DOE Joint Genome Institute (JGI-PGF)"/>
            <person name="Walter F."/>
            <person name="Albersmeier A."/>
            <person name="Kalinowski J."/>
            <person name="Ruckert C."/>
        </authorList>
    </citation>
    <scope>NUCLEOTIDE SEQUENCE</scope>
    <source>
        <strain evidence="3">KCTC 12988</strain>
    </source>
</reference>
<keyword evidence="4" id="KW-1185">Reference proteome</keyword>
<dbReference type="PANTHER" id="PTHR23150:SF19">
    <property type="entry name" value="FORMYLGLYCINE-GENERATING ENZYME"/>
    <property type="match status" value="1"/>
</dbReference>
<dbReference type="Gene3D" id="3.90.1580.10">
    <property type="entry name" value="paralog of FGE (formylglycine-generating enzyme)"/>
    <property type="match status" value="1"/>
</dbReference>
<dbReference type="Pfam" id="PF03781">
    <property type="entry name" value="FGE-sulfatase"/>
    <property type="match status" value="1"/>
</dbReference>
<dbReference type="RefSeq" id="WP_377047585.1">
    <property type="nucleotide sequence ID" value="NZ_JBHLZH010000021.1"/>
</dbReference>
<dbReference type="GO" id="GO:0120147">
    <property type="term" value="F:formylglycine-generating oxidase activity"/>
    <property type="evidence" value="ECO:0007669"/>
    <property type="project" value="TreeGrafter"/>
</dbReference>
<feature type="region of interest" description="Disordered" evidence="1">
    <location>
        <begin position="157"/>
        <end position="181"/>
    </location>
</feature>
<dbReference type="PANTHER" id="PTHR23150">
    <property type="entry name" value="SULFATASE MODIFYING FACTOR 1, 2"/>
    <property type="match status" value="1"/>
</dbReference>
<proteinExistence type="predicted"/>
<evidence type="ECO:0000313" key="3">
    <source>
        <dbReference type="EMBL" id="GHC67059.1"/>
    </source>
</evidence>
<evidence type="ECO:0000259" key="2">
    <source>
        <dbReference type="Pfam" id="PF03781"/>
    </source>
</evidence>
<dbReference type="EMBL" id="BMXI01000023">
    <property type="protein sequence ID" value="GHC67059.1"/>
    <property type="molecule type" value="Genomic_DNA"/>
</dbReference>
<dbReference type="Proteomes" id="UP000644507">
    <property type="component" value="Unassembled WGS sequence"/>
</dbReference>
<dbReference type="InterPro" id="IPR051043">
    <property type="entry name" value="Sulfatase_Mod_Factor_Kinase"/>
</dbReference>
<dbReference type="InterPro" id="IPR016187">
    <property type="entry name" value="CTDL_fold"/>
</dbReference>
<gene>
    <name evidence="3" type="ORF">GCM10007100_38770</name>
</gene>
<evidence type="ECO:0000256" key="1">
    <source>
        <dbReference type="SAM" id="MobiDB-lite"/>
    </source>
</evidence>
<dbReference type="InterPro" id="IPR042095">
    <property type="entry name" value="SUMF_sf"/>
</dbReference>
<organism evidence="3 4">
    <name type="scientific">Roseibacillus persicicus</name>
    <dbReference type="NCBI Taxonomy" id="454148"/>
    <lineage>
        <taxon>Bacteria</taxon>
        <taxon>Pseudomonadati</taxon>
        <taxon>Verrucomicrobiota</taxon>
        <taxon>Verrucomicrobiia</taxon>
        <taxon>Verrucomicrobiales</taxon>
        <taxon>Verrucomicrobiaceae</taxon>
        <taxon>Roseibacillus</taxon>
    </lineage>
</organism>
<evidence type="ECO:0000313" key="4">
    <source>
        <dbReference type="Proteomes" id="UP000644507"/>
    </source>
</evidence>
<comment type="caution">
    <text evidence="3">The sequence shown here is derived from an EMBL/GenBank/DDBJ whole genome shotgun (WGS) entry which is preliminary data.</text>
</comment>
<protein>
    <recommendedName>
        <fullName evidence="2">Sulfatase-modifying factor enzyme-like domain-containing protein</fullName>
    </recommendedName>
</protein>
<dbReference type="AlphaFoldDB" id="A0A918TX71"/>
<reference evidence="3" key="2">
    <citation type="submission" date="2020-09" db="EMBL/GenBank/DDBJ databases">
        <authorList>
            <person name="Sun Q."/>
            <person name="Kim S."/>
        </authorList>
    </citation>
    <scope>NUCLEOTIDE SEQUENCE</scope>
    <source>
        <strain evidence="3">KCTC 12988</strain>
    </source>
</reference>
<feature type="domain" description="Sulfatase-modifying factor enzyme-like" evidence="2">
    <location>
        <begin position="109"/>
        <end position="384"/>
    </location>
</feature>
<name>A0A918TX71_9BACT</name>
<accession>A0A918TX71</accession>